<keyword evidence="8" id="KW-1185">Reference proteome</keyword>
<dbReference type="PROSITE" id="PS51665">
    <property type="entry name" value="ENKURIN"/>
    <property type="match status" value="1"/>
</dbReference>
<evidence type="ECO:0000313" key="11">
    <source>
        <dbReference type="RefSeq" id="XP_026294526.1"/>
    </source>
</evidence>
<feature type="region of interest" description="Disordered" evidence="6">
    <location>
        <begin position="166"/>
        <end position="196"/>
    </location>
</feature>
<comment type="subcellular location">
    <subcellularLocation>
        <location evidence="1">Cell projection</location>
        <location evidence="1">Cilium</location>
    </subcellularLocation>
    <subcellularLocation>
        <location evidence="2">Cytoplasm</location>
        <location evidence="2">Cytoskeleton</location>
    </subcellularLocation>
</comment>
<evidence type="ECO:0000256" key="4">
    <source>
        <dbReference type="ARBA" id="ARBA00023212"/>
    </source>
</evidence>
<dbReference type="GO" id="GO:0005929">
    <property type="term" value="C:cilium"/>
    <property type="evidence" value="ECO:0007669"/>
    <property type="project" value="UniProtKB-SubCell"/>
</dbReference>
<dbReference type="Proteomes" id="UP000504606">
    <property type="component" value="Unplaced"/>
</dbReference>
<gene>
    <name evidence="9 10 11" type="primary">LOC113218400</name>
</gene>
<reference evidence="9 10" key="1">
    <citation type="submission" date="2025-04" db="UniProtKB">
        <authorList>
            <consortium name="RefSeq"/>
        </authorList>
    </citation>
    <scope>IDENTIFICATION</scope>
    <source>
        <tissue evidence="9 10">Whole organism</tissue>
    </source>
</reference>
<keyword evidence="3" id="KW-0963">Cytoplasm</keyword>
<dbReference type="InterPro" id="IPR052102">
    <property type="entry name" value="Enkurin_domain-protein"/>
</dbReference>
<proteinExistence type="predicted"/>
<dbReference type="GO" id="GO:0005881">
    <property type="term" value="C:cytoplasmic microtubule"/>
    <property type="evidence" value="ECO:0007669"/>
    <property type="project" value="TreeGrafter"/>
</dbReference>
<dbReference type="PANTHER" id="PTHR21490">
    <property type="entry name" value="ENKURIN-RELATED"/>
    <property type="match status" value="1"/>
</dbReference>
<dbReference type="RefSeq" id="XP_026294526.1">
    <property type="nucleotide sequence ID" value="XM_026438741.2"/>
</dbReference>
<evidence type="ECO:0000313" key="9">
    <source>
        <dbReference type="RefSeq" id="XP_026294524.1"/>
    </source>
</evidence>
<sequence>MATLKGLFEPKPRCQRNFLLENKRDVKAKSTSNRERNNISTNYVPQNLRASIRPLPARSASFERPKLSGCQKNNPKPLHRSKPDLNTKLSDNLSLELMERHLSRDIKTGQAAHYIHQENVPFQWTEVCPSLISHNICHQSVQTEENSCGNLSKRLEHFSHDGISTAECDSENNHPSNISNASGGNSQTTSNTDKNRCPKATFVKTESDNNNHQEGPEVDSKTFSLVEDIKDINKKKISKKLASKEDAISVAHSDKVRLNHSLNHSTSGIASCVVSDLESATATTSRKLTSVTKTSSHAQYPSSYQKGEIPKYLCKRKTEQALASARAKEIDPSCPPGHVAMPDAERRETLDMILKNYNKLITELNKIPVRTDTLKMKQRKIEIEKQLDKLEEGIRIFSRSKVYVKVDA</sequence>
<dbReference type="AlphaFoldDB" id="A0A6J1TV94"/>
<dbReference type="KEGG" id="foc:113218400"/>
<feature type="compositionally biased region" description="Polar residues" evidence="6">
    <location>
        <begin position="173"/>
        <end position="192"/>
    </location>
</feature>
<evidence type="ECO:0000256" key="6">
    <source>
        <dbReference type="SAM" id="MobiDB-lite"/>
    </source>
</evidence>
<name>A0A6J1TV94_FRAOC</name>
<keyword evidence="5" id="KW-0966">Cell projection</keyword>
<evidence type="ECO:0000256" key="1">
    <source>
        <dbReference type="ARBA" id="ARBA00004138"/>
    </source>
</evidence>
<evidence type="ECO:0000259" key="7">
    <source>
        <dbReference type="PROSITE" id="PS51665"/>
    </source>
</evidence>
<keyword evidence="4" id="KW-0206">Cytoskeleton</keyword>
<dbReference type="PANTHER" id="PTHR21490:SF2">
    <property type="entry name" value="ENKURIN DOMAIN-CONTAINING PROTEIN 1"/>
    <property type="match status" value="1"/>
</dbReference>
<feature type="region of interest" description="Disordered" evidence="6">
    <location>
        <begin position="57"/>
        <end position="87"/>
    </location>
</feature>
<dbReference type="GeneID" id="113218400"/>
<accession>A0A6J1TV94</accession>
<protein>
    <submittedName>
        <fullName evidence="9 10">Uncharacterized protein LOC113218400</fullName>
    </submittedName>
</protein>
<dbReference type="OrthoDB" id="10264920at2759"/>
<dbReference type="RefSeq" id="XP_026294524.1">
    <property type="nucleotide sequence ID" value="XM_026438739.2"/>
</dbReference>
<evidence type="ECO:0000256" key="5">
    <source>
        <dbReference type="ARBA" id="ARBA00023273"/>
    </source>
</evidence>
<evidence type="ECO:0000256" key="3">
    <source>
        <dbReference type="ARBA" id="ARBA00022490"/>
    </source>
</evidence>
<organism evidence="8 11">
    <name type="scientific">Frankliniella occidentalis</name>
    <name type="common">Western flower thrips</name>
    <name type="synonym">Euthrips occidentalis</name>
    <dbReference type="NCBI Taxonomy" id="133901"/>
    <lineage>
        <taxon>Eukaryota</taxon>
        <taxon>Metazoa</taxon>
        <taxon>Ecdysozoa</taxon>
        <taxon>Arthropoda</taxon>
        <taxon>Hexapoda</taxon>
        <taxon>Insecta</taxon>
        <taxon>Pterygota</taxon>
        <taxon>Neoptera</taxon>
        <taxon>Paraneoptera</taxon>
        <taxon>Thysanoptera</taxon>
        <taxon>Terebrantia</taxon>
        <taxon>Thripoidea</taxon>
        <taxon>Thripidae</taxon>
        <taxon>Frankliniella</taxon>
    </lineage>
</organism>
<evidence type="ECO:0000256" key="2">
    <source>
        <dbReference type="ARBA" id="ARBA00004245"/>
    </source>
</evidence>
<dbReference type="RefSeq" id="XP_026294525.1">
    <property type="nucleotide sequence ID" value="XM_026438740.2"/>
</dbReference>
<dbReference type="InterPro" id="IPR027012">
    <property type="entry name" value="Enkurin_dom"/>
</dbReference>
<dbReference type="Pfam" id="PF13864">
    <property type="entry name" value="Enkurin"/>
    <property type="match status" value="1"/>
</dbReference>
<feature type="domain" description="Enkurin" evidence="7">
    <location>
        <begin position="313"/>
        <end position="405"/>
    </location>
</feature>
<evidence type="ECO:0000313" key="8">
    <source>
        <dbReference type="Proteomes" id="UP000504606"/>
    </source>
</evidence>
<evidence type="ECO:0000313" key="10">
    <source>
        <dbReference type="RefSeq" id="XP_026294525.1"/>
    </source>
</evidence>